<evidence type="ECO:0000256" key="1">
    <source>
        <dbReference type="SAM" id="Phobius"/>
    </source>
</evidence>
<feature type="transmembrane region" description="Helical" evidence="1">
    <location>
        <begin position="212"/>
        <end position="231"/>
    </location>
</feature>
<feature type="transmembrane region" description="Helical" evidence="1">
    <location>
        <begin position="237"/>
        <end position="259"/>
    </location>
</feature>
<evidence type="ECO:0000313" key="2">
    <source>
        <dbReference type="EMBL" id="AZT39678.1"/>
    </source>
</evidence>
<keyword evidence="1" id="KW-0472">Membrane</keyword>
<reference evidence="3" key="1">
    <citation type="submission" date="2018-12" db="EMBL/GenBank/DDBJ databases">
        <title>Complete genome sequences of twenty non-typhoidal Salmonella isolates from Rwanda.</title>
        <authorList>
            <person name="Byukusenge M."/>
            <person name="Li L."/>
            <person name="Subhashinie K."/>
            <person name="Nzayirambaho M."/>
            <person name="Kuchipudi S.V."/>
            <person name="Jayarao B.M."/>
        </authorList>
    </citation>
    <scope>NUCLEOTIDE SEQUENCE</scope>
    <source>
        <strain evidence="2">RSE21</strain>
        <strain evidence="3">RSE40</strain>
        <plasmid evidence="2">pRSE21</plasmid>
        <plasmid evidence="3">pRSE40</plasmid>
    </source>
</reference>
<geneLocation type="plasmid" evidence="2">
    <name>pRSE21</name>
</geneLocation>
<dbReference type="AlphaFoldDB" id="A0A3Q9MUJ0"/>
<keyword evidence="1" id="KW-1133">Transmembrane helix</keyword>
<name>A0A3Q9MUJ0_SALET</name>
<dbReference type="EMBL" id="CP034710">
    <property type="protein sequence ID" value="AZT39678.1"/>
    <property type="molecule type" value="Genomic_DNA"/>
</dbReference>
<gene>
    <name evidence="3" type="ORF">EL007_24520</name>
    <name evidence="2" type="ORF">ELZ88_24425</name>
</gene>
<dbReference type="EMBL" id="CP034699">
    <property type="protein sequence ID" value="AZT44423.1"/>
    <property type="molecule type" value="Genomic_DNA"/>
</dbReference>
<proteinExistence type="predicted"/>
<protein>
    <submittedName>
        <fullName evidence="3">Uncharacterized protein</fullName>
    </submittedName>
</protein>
<dbReference type="RefSeq" id="WP_168445668.1">
    <property type="nucleotide sequence ID" value="NZ_CP034699.1"/>
</dbReference>
<keyword evidence="3" id="KW-0614">Plasmid</keyword>
<sequence length="269" mass="30576">MQVKNEFDLVDFQNRVKHLDDIYRQDVHEYVNNATLDEHTELANKVEDSGNELFHELEVSAAKCLNNQSVSYASETVAEYCHSFIDTLLDHCELMRDIYCDDSYSPSKTAYSSMQRMIKTYYPNDFECIREKFKALKVTTYGFDTKPKVEKMRLGLSIIISITTISMVVLSLMLSDKGSIPFILGSFLLCVAFITTLYIPNPTSSQHDTFRIFLSIATAGVITAFPGFAQFTYTNHYGYTLTATGSLAIFLVVFFLNPAKLRELADKNK</sequence>
<accession>A0A3Q9MUJ0</accession>
<keyword evidence="1" id="KW-0812">Transmembrane</keyword>
<geneLocation type="plasmid" evidence="3">
    <name>pRSE40</name>
</geneLocation>
<feature type="transmembrane region" description="Helical" evidence="1">
    <location>
        <begin position="180"/>
        <end position="200"/>
    </location>
</feature>
<evidence type="ECO:0000313" key="3">
    <source>
        <dbReference type="EMBL" id="AZT44423.1"/>
    </source>
</evidence>
<feature type="transmembrane region" description="Helical" evidence="1">
    <location>
        <begin position="154"/>
        <end position="174"/>
    </location>
</feature>
<organism evidence="3">
    <name type="scientific">Salmonella enterica subsp. enterica serovar Karamoja</name>
    <dbReference type="NCBI Taxonomy" id="2500153"/>
    <lineage>
        <taxon>Bacteria</taxon>
        <taxon>Pseudomonadati</taxon>
        <taxon>Pseudomonadota</taxon>
        <taxon>Gammaproteobacteria</taxon>
        <taxon>Enterobacterales</taxon>
        <taxon>Enterobacteriaceae</taxon>
        <taxon>Salmonella</taxon>
    </lineage>
</organism>